<accession>Q0CBW4</accession>
<dbReference type="GeneID" id="4323450"/>
<dbReference type="AlphaFoldDB" id="Q0CBW4"/>
<evidence type="ECO:0000259" key="1">
    <source>
        <dbReference type="Pfam" id="PF10703"/>
    </source>
</evidence>
<dbReference type="VEuPathDB" id="FungiDB:ATEG_08820"/>
<dbReference type="Pfam" id="PF10703">
    <property type="entry name" value="MoaF"/>
    <property type="match status" value="1"/>
</dbReference>
<dbReference type="RefSeq" id="XP_001217406.1">
    <property type="nucleotide sequence ID" value="XM_001217405.1"/>
</dbReference>
<gene>
    <name evidence="2" type="ORF">ATEG_08820</name>
</gene>
<dbReference type="HOGENOM" id="CLU_1434178_0_0_1"/>
<organism evidence="2 3">
    <name type="scientific">Aspergillus terreus (strain NIH 2624 / FGSC A1156)</name>
    <dbReference type="NCBI Taxonomy" id="341663"/>
    <lineage>
        <taxon>Eukaryota</taxon>
        <taxon>Fungi</taxon>
        <taxon>Dikarya</taxon>
        <taxon>Ascomycota</taxon>
        <taxon>Pezizomycotina</taxon>
        <taxon>Eurotiomycetes</taxon>
        <taxon>Eurotiomycetidae</taxon>
        <taxon>Eurotiales</taxon>
        <taxon>Aspergillaceae</taxon>
        <taxon>Aspergillus</taxon>
        <taxon>Aspergillus subgen. Circumdati</taxon>
    </lineage>
</organism>
<protein>
    <recommendedName>
        <fullName evidence="1">Molybdenum cofactor biosynthesis protein F N-terminal domain-containing protein</fullName>
    </recommendedName>
</protein>
<evidence type="ECO:0000313" key="2">
    <source>
        <dbReference type="EMBL" id="EAU30952.1"/>
    </source>
</evidence>
<dbReference type="Gene3D" id="2.40.128.20">
    <property type="match status" value="1"/>
</dbReference>
<name>Q0CBW4_ASPTN</name>
<dbReference type="EMBL" id="CH476606">
    <property type="protein sequence ID" value="EAU30952.1"/>
    <property type="molecule type" value="Genomic_DNA"/>
</dbReference>
<dbReference type="OrthoDB" id="4240387at2759"/>
<reference evidence="3" key="1">
    <citation type="submission" date="2005-09" db="EMBL/GenBank/DDBJ databases">
        <title>Annotation of the Aspergillus terreus NIH2624 genome.</title>
        <authorList>
            <person name="Birren B.W."/>
            <person name="Lander E.S."/>
            <person name="Galagan J.E."/>
            <person name="Nusbaum C."/>
            <person name="Devon K."/>
            <person name="Henn M."/>
            <person name="Ma L.-J."/>
            <person name="Jaffe D.B."/>
            <person name="Butler J."/>
            <person name="Alvarez P."/>
            <person name="Gnerre S."/>
            <person name="Grabherr M."/>
            <person name="Kleber M."/>
            <person name="Mauceli E.W."/>
            <person name="Brockman W."/>
            <person name="Rounsley S."/>
            <person name="Young S.K."/>
            <person name="LaButti K."/>
            <person name="Pushparaj V."/>
            <person name="DeCaprio D."/>
            <person name="Crawford M."/>
            <person name="Koehrsen M."/>
            <person name="Engels R."/>
            <person name="Montgomery P."/>
            <person name="Pearson M."/>
            <person name="Howarth C."/>
            <person name="Larson L."/>
            <person name="Luoma S."/>
            <person name="White J."/>
            <person name="Alvarado L."/>
            <person name="Kodira C.D."/>
            <person name="Zeng Q."/>
            <person name="Oleary S."/>
            <person name="Yandava C."/>
            <person name="Denning D.W."/>
            <person name="Nierman W.C."/>
            <person name="Milne T."/>
            <person name="Madden K."/>
        </authorList>
    </citation>
    <scope>NUCLEOTIDE SEQUENCE [LARGE SCALE GENOMIC DNA]</scope>
    <source>
        <strain evidence="3">NIH 2624 / FGSC A1156</strain>
    </source>
</reference>
<feature type="domain" description="Molybdenum cofactor biosynthesis protein F N-terminal" evidence="1">
    <location>
        <begin position="73"/>
        <end position="154"/>
    </location>
</feature>
<dbReference type="Proteomes" id="UP000007963">
    <property type="component" value="Unassembled WGS sequence"/>
</dbReference>
<sequence>MYKGRRHISTDSSTKIIQITKLSNSFAEMPTPTDNVAVNVPEVSTLYRFFDLQRQATLTALQTEHLPDKVGGPKTTGMVGRTFEYQYSTGPRYRISFSKELAYFTIPPLPDGTTVLALPYQQREIRPNLFLVHWMGPGRQGHVALVFDLEQRKVDCAALMPAGLYELFDRAEFREVYENGESALYLAYE</sequence>
<dbReference type="InterPro" id="IPR012674">
    <property type="entry name" value="Calycin"/>
</dbReference>
<proteinExistence type="predicted"/>
<evidence type="ECO:0000313" key="3">
    <source>
        <dbReference type="Proteomes" id="UP000007963"/>
    </source>
</evidence>
<dbReference type="InterPro" id="IPR024724">
    <property type="entry name" value="MoaF_N"/>
</dbReference>